<organism evidence="1 2">
    <name type="scientific">Henriciella pelagia</name>
    <dbReference type="NCBI Taxonomy" id="1977912"/>
    <lineage>
        <taxon>Bacteria</taxon>
        <taxon>Pseudomonadati</taxon>
        <taxon>Pseudomonadota</taxon>
        <taxon>Alphaproteobacteria</taxon>
        <taxon>Hyphomonadales</taxon>
        <taxon>Hyphomonadaceae</taxon>
        <taxon>Henriciella</taxon>
    </lineage>
</organism>
<name>A0ABQ1JY93_9PROT</name>
<evidence type="ECO:0008006" key="3">
    <source>
        <dbReference type="Google" id="ProtNLM"/>
    </source>
</evidence>
<accession>A0ABQ1JY93</accession>
<dbReference type="EMBL" id="BMKF01000003">
    <property type="protein sequence ID" value="GGB81113.1"/>
    <property type="molecule type" value="Genomic_DNA"/>
</dbReference>
<comment type="caution">
    <text evidence="1">The sequence shown here is derived from an EMBL/GenBank/DDBJ whole genome shotgun (WGS) entry which is preliminary data.</text>
</comment>
<proteinExistence type="predicted"/>
<evidence type="ECO:0000313" key="2">
    <source>
        <dbReference type="Proteomes" id="UP000628854"/>
    </source>
</evidence>
<reference evidence="2" key="1">
    <citation type="journal article" date="2019" name="Int. J. Syst. Evol. Microbiol.">
        <title>The Global Catalogue of Microorganisms (GCM) 10K type strain sequencing project: providing services to taxonomists for standard genome sequencing and annotation.</title>
        <authorList>
            <consortium name="The Broad Institute Genomics Platform"/>
            <consortium name="The Broad Institute Genome Sequencing Center for Infectious Disease"/>
            <person name="Wu L."/>
            <person name="Ma J."/>
        </authorList>
    </citation>
    <scope>NUCLEOTIDE SEQUENCE [LARGE SCALE GENOMIC DNA]</scope>
    <source>
        <strain evidence="2">CGMCC 1.15928</strain>
    </source>
</reference>
<gene>
    <name evidence="1" type="ORF">GCM10011503_32360</name>
</gene>
<dbReference type="RefSeq" id="WP_084394804.1">
    <property type="nucleotide sequence ID" value="NZ_BMKF01000003.1"/>
</dbReference>
<evidence type="ECO:0000313" key="1">
    <source>
        <dbReference type="EMBL" id="GGB81113.1"/>
    </source>
</evidence>
<protein>
    <recommendedName>
        <fullName evidence="3">Spore coat protein U domain-containing protein</fullName>
    </recommendedName>
</protein>
<keyword evidence="2" id="KW-1185">Reference proteome</keyword>
<sequence length="71" mass="7461">MTRLPGPATYAIPYSAFINGRPISTEGTQEVLLDSQRSGNSLGSVSLRLGDIGTPVAGEYADILTLSFTTD</sequence>
<dbReference type="Proteomes" id="UP000628854">
    <property type="component" value="Unassembled WGS sequence"/>
</dbReference>